<reference evidence="1 4" key="2">
    <citation type="submission" date="2019-02" db="EMBL/GenBank/DDBJ databases">
        <title>Complete genome sequence of Desulfobacter hydrogenophilus AcRS1.</title>
        <authorList>
            <person name="Marietou A."/>
            <person name="Lund M.B."/>
            <person name="Marshall I.P.G."/>
            <person name="Schreiber L."/>
            <person name="Jorgensen B."/>
        </authorList>
    </citation>
    <scope>NUCLEOTIDE SEQUENCE [LARGE SCALE GENOMIC DNA]</scope>
    <source>
        <strain evidence="1 4">AcRS1</strain>
    </source>
</reference>
<reference evidence="2 3" key="1">
    <citation type="submission" date="2018-06" db="EMBL/GenBank/DDBJ databases">
        <title>Complete Genome Sequence of Desulfobacter hydrogenophilus (DSM3380).</title>
        <authorList>
            <person name="Marietou A."/>
            <person name="Schreiber L."/>
            <person name="Marshall I."/>
            <person name="Jorgensen B."/>
        </authorList>
    </citation>
    <scope>NUCLEOTIDE SEQUENCE [LARGE SCALE GENOMIC DNA]</scope>
    <source>
        <strain evidence="2 3">DSM 3380</strain>
    </source>
</reference>
<evidence type="ECO:0000313" key="2">
    <source>
        <dbReference type="EMBL" id="RAM00316.1"/>
    </source>
</evidence>
<dbReference type="Proteomes" id="UP000293902">
    <property type="component" value="Chromosome"/>
</dbReference>
<proteinExistence type="predicted"/>
<dbReference type="RefSeq" id="WP_111959809.1">
    <property type="nucleotide sequence ID" value="NZ_CP036313.1"/>
</dbReference>
<organism evidence="2 3">
    <name type="scientific">Desulfobacter hydrogenophilus</name>
    <dbReference type="NCBI Taxonomy" id="2291"/>
    <lineage>
        <taxon>Bacteria</taxon>
        <taxon>Pseudomonadati</taxon>
        <taxon>Thermodesulfobacteriota</taxon>
        <taxon>Desulfobacteria</taxon>
        <taxon>Desulfobacterales</taxon>
        <taxon>Desulfobacteraceae</taxon>
        <taxon>Desulfobacter</taxon>
    </lineage>
</organism>
<dbReference type="AlphaFoldDB" id="A0A328F7Z0"/>
<keyword evidence="4" id="KW-1185">Reference proteome</keyword>
<accession>A0A328F7Z0</accession>
<dbReference type="Proteomes" id="UP000248798">
    <property type="component" value="Unassembled WGS sequence"/>
</dbReference>
<sequence>MADNSNNYIMAAAIGLNLIIDTIDRVKTDTGIEITPETIAVYVSMRNDRRHALNQQLGISEEGA</sequence>
<dbReference type="EMBL" id="QLNI01000052">
    <property type="protein sequence ID" value="RAM00316.1"/>
    <property type="molecule type" value="Genomic_DNA"/>
</dbReference>
<dbReference type="EMBL" id="CP036313">
    <property type="protein sequence ID" value="QBH14314.1"/>
    <property type="molecule type" value="Genomic_DNA"/>
</dbReference>
<evidence type="ECO:0000313" key="1">
    <source>
        <dbReference type="EMBL" id="QBH14314.1"/>
    </source>
</evidence>
<name>A0A328F7Z0_9BACT</name>
<evidence type="ECO:0000313" key="3">
    <source>
        <dbReference type="Proteomes" id="UP000248798"/>
    </source>
</evidence>
<protein>
    <submittedName>
        <fullName evidence="2">Uncharacterized protein</fullName>
    </submittedName>
</protein>
<evidence type="ECO:0000313" key="4">
    <source>
        <dbReference type="Proteomes" id="UP000293902"/>
    </source>
</evidence>
<gene>
    <name evidence="2" type="ORF">DO021_19560</name>
    <name evidence="1" type="ORF">EYB58_16160</name>
</gene>